<keyword evidence="4" id="KW-1185">Reference proteome</keyword>
<dbReference type="AlphaFoldDB" id="Q095Z0"/>
<accession>Q095Z0</accession>
<reference evidence="3 5" key="1">
    <citation type="submission" date="2006-04" db="EMBL/GenBank/DDBJ databases">
        <authorList>
            <person name="Nierman W.C."/>
        </authorList>
    </citation>
    <scope>NUCLEOTIDE SEQUENCE [LARGE SCALE GENOMIC DNA]</scope>
    <source>
        <strain evidence="3 5">DW4/3-1</strain>
    </source>
</reference>
<dbReference type="PANTHER" id="PTHR34987">
    <property type="entry name" value="C, PUTATIVE (AFU_ORTHOLOGUE AFUA_3G02880)-RELATED"/>
    <property type="match status" value="1"/>
</dbReference>
<evidence type="ECO:0000259" key="1">
    <source>
        <dbReference type="Pfam" id="PF17389"/>
    </source>
</evidence>
<protein>
    <submittedName>
        <fullName evidence="3">Alpha-L-rhamnosidase A</fullName>
    </submittedName>
</protein>
<feature type="domain" description="Alpha-L-rhamnosidase six-hairpin glycosidase" evidence="1">
    <location>
        <begin position="252"/>
        <end position="478"/>
    </location>
</feature>
<dbReference type="Pfam" id="PF17389">
    <property type="entry name" value="Bac_rhamnosid6H"/>
    <property type="match status" value="1"/>
</dbReference>
<dbReference type="SUPFAM" id="SSF48208">
    <property type="entry name" value="Six-hairpin glycosidases"/>
    <property type="match status" value="1"/>
</dbReference>
<dbReference type="Proteomes" id="UP000001351">
    <property type="component" value="Chromosome"/>
</dbReference>
<dbReference type="Gene3D" id="2.60.420.10">
    <property type="entry name" value="Maltose phosphorylase, domain 3"/>
    <property type="match status" value="1"/>
</dbReference>
<evidence type="ECO:0000313" key="5">
    <source>
        <dbReference type="Proteomes" id="UP000032702"/>
    </source>
</evidence>
<organism evidence="3 5">
    <name type="scientific">Stigmatella aurantiaca (strain DW4/3-1)</name>
    <dbReference type="NCBI Taxonomy" id="378806"/>
    <lineage>
        <taxon>Bacteria</taxon>
        <taxon>Pseudomonadati</taxon>
        <taxon>Myxococcota</taxon>
        <taxon>Myxococcia</taxon>
        <taxon>Myxococcales</taxon>
        <taxon>Cystobacterineae</taxon>
        <taxon>Archangiaceae</taxon>
        <taxon>Stigmatella</taxon>
    </lineage>
</organism>
<dbReference type="PANTHER" id="PTHR34987:SF6">
    <property type="entry name" value="ALPHA-L-RHAMNOSIDASE SIX-HAIRPIN GLYCOSIDASE DOMAIN-CONTAINING PROTEIN"/>
    <property type="match status" value="1"/>
</dbReference>
<dbReference type="Gene3D" id="1.50.10.10">
    <property type="match status" value="1"/>
</dbReference>
<evidence type="ECO:0000313" key="2">
    <source>
        <dbReference type="EMBL" id="ADO74942.1"/>
    </source>
</evidence>
<dbReference type="OrthoDB" id="5699337at2"/>
<name>Q095Z0_STIAD</name>
<dbReference type="eggNOG" id="COG3408">
    <property type="taxonomic scope" value="Bacteria"/>
</dbReference>
<dbReference type="RefSeq" id="WP_002612907.1">
    <property type="nucleotide sequence ID" value="NC_014623.1"/>
</dbReference>
<dbReference type="EMBL" id="CP002271">
    <property type="protein sequence ID" value="ADO74942.1"/>
    <property type="molecule type" value="Genomic_DNA"/>
</dbReference>
<dbReference type="Proteomes" id="UP000032702">
    <property type="component" value="Unassembled WGS sequence"/>
</dbReference>
<dbReference type="InterPro" id="IPR012341">
    <property type="entry name" value="6hp_glycosidase-like_sf"/>
</dbReference>
<dbReference type="HOGENOM" id="CLU_322561_0_0_7"/>
<dbReference type="PATRIC" id="fig|378806.16.peg.6793"/>
<gene>
    <name evidence="2" type="ordered locus">STAUR_7186</name>
    <name evidence="3" type="ORF">STIAU_5903</name>
</gene>
<dbReference type="EMBL" id="AAMD01000031">
    <property type="protein sequence ID" value="EAU67552.1"/>
    <property type="molecule type" value="Genomic_DNA"/>
</dbReference>
<reference evidence="2 4" key="2">
    <citation type="journal article" date="2011" name="Mol. Biol. Evol.">
        <title>Comparative genomic analysis of fruiting body formation in Myxococcales.</title>
        <authorList>
            <person name="Huntley S."/>
            <person name="Hamann N."/>
            <person name="Wegener-Feldbrugge S."/>
            <person name="Treuner-Lange A."/>
            <person name="Kube M."/>
            <person name="Reinhardt R."/>
            <person name="Klages S."/>
            <person name="Muller R."/>
            <person name="Ronning C.M."/>
            <person name="Nierman W.C."/>
            <person name="Sogaard-Andersen L."/>
        </authorList>
    </citation>
    <scope>NUCLEOTIDE SEQUENCE [LARGE SCALE GENOMIC DNA]</scope>
    <source>
        <strain evidence="2 4">DW4/3-1</strain>
    </source>
</reference>
<dbReference type="KEGG" id="sur:STAUR_7186"/>
<dbReference type="InterPro" id="IPR035396">
    <property type="entry name" value="Bac_rhamnosid6H"/>
</dbReference>
<evidence type="ECO:0000313" key="3">
    <source>
        <dbReference type="EMBL" id="EAU67552.1"/>
    </source>
</evidence>
<dbReference type="InterPro" id="IPR008928">
    <property type="entry name" value="6-hairpin_glycosidase_sf"/>
</dbReference>
<sequence length="966" mass="99794">MTTNACSLKGPSGVGPCQRHRVYATALWGVALLAIVAVPSRASARGSPSSYSPASRTVVPIRVHSATSSVSAPQNVLSGAATRLSGSNASVVYDFGKEVGGLVTLSFSGASGAGQQLGLAFSESSLYIGKDSDLSNGGASPDGALYASVSGAGTYTMPTDKLRGGFRYLTLFLTTSGWVDLTGISLNFTPAPGKSNPQDYANYFASNDPLLDKIWYAGAYTVQMNTIGSNQGRVWGPPASGWQNNATVGVGTSVLVDGAKRDRTVWAGDLGIALPTQYVSTNDTVSTRNAIAMLFQAQRPSGELQWGGSPFNLWGSTTYSMWALIGTASYYTYSGDKAWLDSIWSKYKLTMNFALSQVGTNGLISIPKAYREDWARVYPEGENIEANAILYAALLGGAQLADVENDAASASAWRTRAATLKSAVNARLWNPAVGLYRDNPTSTLYPQDGNSLAVWYKLTDSPAKDASIVRAFTARWNHIGALTPEKNDGGKIGTFPGSMELQAHLTAGDDVNALILMRREWGHMLSSPIGTASTFWEGMDYHGSLDPAYGGSFVSAAHGWASGPTFALTFYVLGLMPLGPDGRYQFIPHPGDLTHVEGSITLPQGLVSGSWDYSAPAGTFTAKLTSPAGSSGTLGVPTYGASNVSVTVNGATAWSSGAFRSVPGISGGSTDGRYIYLTGVAPGTYTLAASGVVAPPPFTVSMLPNALPPGFTLCAAEGGTCTPNGSQVLAYGAGAYVYRLISGPTPCTTASFGGTDPAYNVLKSCYLAPAGGPVGFTACAAEEGTCTFSGMRQVAYGRNGAFRFQVANGSIACTNEAFGTDPLPNASKSCYVASADAPPPGNWSRCAIEGNSCTVPSGQPLAFGANGAFWSVTASGTTICNSGAFGVDPLFGTAKACYTQSGAPAGFGTLCSAEKGTCAFSGQKTVAYGANGAFVYKTFTGGTPCTAAAFGGADPLYGVAKSCYLP</sequence>
<evidence type="ECO:0000313" key="4">
    <source>
        <dbReference type="Proteomes" id="UP000001351"/>
    </source>
</evidence>
<proteinExistence type="predicted"/>
<dbReference type="GO" id="GO:0005975">
    <property type="term" value="P:carbohydrate metabolic process"/>
    <property type="evidence" value="ECO:0007669"/>
    <property type="project" value="InterPro"/>
</dbReference>
<dbReference type="CAZy" id="GH78">
    <property type="family name" value="Glycoside Hydrolase Family 78"/>
</dbReference>
<dbReference type="STRING" id="378806.STAUR_7186"/>